<name>M5SGU0_9BACT</name>
<reference evidence="3 4" key="1">
    <citation type="journal article" date="2013" name="Mar. Genomics">
        <title>Expression of sulfatases in Rhodopirellula baltica and the diversity of sulfatases in the genus Rhodopirellula.</title>
        <authorList>
            <person name="Wegner C.E."/>
            <person name="Richter-Heitmann T."/>
            <person name="Klindworth A."/>
            <person name="Klockow C."/>
            <person name="Richter M."/>
            <person name="Achstetter T."/>
            <person name="Glockner F.O."/>
            <person name="Harder J."/>
        </authorList>
    </citation>
    <scope>NUCLEOTIDE SEQUENCE [LARGE SCALE GENOMIC DNA]</scope>
    <source>
        <strain evidence="3 4">SH398</strain>
    </source>
</reference>
<dbReference type="PANTHER" id="PTHR13748">
    <property type="entry name" value="COBW-RELATED"/>
    <property type="match status" value="1"/>
</dbReference>
<evidence type="ECO:0000259" key="2">
    <source>
        <dbReference type="Pfam" id="PF02492"/>
    </source>
</evidence>
<dbReference type="Pfam" id="PF02492">
    <property type="entry name" value="cobW"/>
    <property type="match status" value="1"/>
</dbReference>
<accession>M5SGU0</accession>
<dbReference type="STRING" id="1263868.RESH_02509"/>
<dbReference type="EMBL" id="ANOF01000081">
    <property type="protein sequence ID" value="EMI26927.1"/>
    <property type="molecule type" value="Genomic_DNA"/>
</dbReference>
<dbReference type="PANTHER" id="PTHR13748:SF46">
    <property type="entry name" value="ZINC CHAPERONE YEIR"/>
    <property type="match status" value="1"/>
</dbReference>
<dbReference type="PATRIC" id="fig|1263868.3.peg.2724"/>
<dbReference type="Gene3D" id="3.40.50.300">
    <property type="entry name" value="P-loop containing nucleotide triphosphate hydrolases"/>
    <property type="match status" value="1"/>
</dbReference>
<dbReference type="InterPro" id="IPR051316">
    <property type="entry name" value="Zinc-reg_GTPase_activator"/>
</dbReference>
<proteinExistence type="predicted"/>
<feature type="region of interest" description="Disordered" evidence="1">
    <location>
        <begin position="1"/>
        <end position="20"/>
    </location>
</feature>
<protein>
    <submittedName>
        <fullName evidence="3">Cobalamin synthesis protein/P47K family protein</fullName>
    </submittedName>
</protein>
<sequence>MDAKPQPAKQSRSSSMMPIPTNLITGFLGSGKTTAINRLLEHRPDGERWSIFVNEYGIVTVDELLIDSECPEVNVQELGGGCLCCTVAFAFDAVFSQFIRRSKPDRLLLEPSDAGHPRCVSVPGGTQPRWIGACRFCGFAKALQVDMLSVGCRILVRFISFRSPL</sequence>
<feature type="domain" description="CobW/HypB/UreG nucleotide-binding" evidence="2">
    <location>
        <begin position="20"/>
        <end position="120"/>
    </location>
</feature>
<comment type="caution">
    <text evidence="3">The sequence shown here is derived from an EMBL/GenBank/DDBJ whole genome shotgun (WGS) entry which is preliminary data.</text>
</comment>
<dbReference type="AlphaFoldDB" id="M5SGU0"/>
<dbReference type="GO" id="GO:0005737">
    <property type="term" value="C:cytoplasm"/>
    <property type="evidence" value="ECO:0007669"/>
    <property type="project" value="TreeGrafter"/>
</dbReference>
<evidence type="ECO:0000256" key="1">
    <source>
        <dbReference type="SAM" id="MobiDB-lite"/>
    </source>
</evidence>
<dbReference type="Proteomes" id="UP000011996">
    <property type="component" value="Unassembled WGS sequence"/>
</dbReference>
<dbReference type="InterPro" id="IPR003495">
    <property type="entry name" value="CobW/HypB/UreG_nucleotide-bd"/>
</dbReference>
<evidence type="ECO:0000313" key="4">
    <source>
        <dbReference type="Proteomes" id="UP000011996"/>
    </source>
</evidence>
<organism evidence="3 4">
    <name type="scientific">Rhodopirellula europaea SH398</name>
    <dbReference type="NCBI Taxonomy" id="1263868"/>
    <lineage>
        <taxon>Bacteria</taxon>
        <taxon>Pseudomonadati</taxon>
        <taxon>Planctomycetota</taxon>
        <taxon>Planctomycetia</taxon>
        <taxon>Pirellulales</taxon>
        <taxon>Pirellulaceae</taxon>
        <taxon>Rhodopirellula</taxon>
    </lineage>
</organism>
<gene>
    <name evidence="3" type="ORF">RESH_02509</name>
</gene>
<evidence type="ECO:0000313" key="3">
    <source>
        <dbReference type="EMBL" id="EMI26927.1"/>
    </source>
</evidence>
<dbReference type="SUPFAM" id="SSF52540">
    <property type="entry name" value="P-loop containing nucleoside triphosphate hydrolases"/>
    <property type="match status" value="1"/>
</dbReference>
<dbReference type="InterPro" id="IPR027417">
    <property type="entry name" value="P-loop_NTPase"/>
</dbReference>